<feature type="region of interest" description="Disordered" evidence="2">
    <location>
        <begin position="202"/>
        <end position="350"/>
    </location>
</feature>
<feature type="compositionally biased region" description="Polar residues" evidence="2">
    <location>
        <begin position="741"/>
        <end position="757"/>
    </location>
</feature>
<feature type="region of interest" description="Disordered" evidence="2">
    <location>
        <begin position="741"/>
        <end position="760"/>
    </location>
</feature>
<accession>A0A7D9DPF6</accession>
<dbReference type="Pfam" id="PF08174">
    <property type="entry name" value="Anillin"/>
    <property type="match status" value="1"/>
</dbReference>
<evidence type="ECO:0000256" key="1">
    <source>
        <dbReference type="ARBA" id="ARBA00023054"/>
    </source>
</evidence>
<dbReference type="Pfam" id="PF00169">
    <property type="entry name" value="PH"/>
    <property type="match status" value="1"/>
</dbReference>
<keyword evidence="4" id="KW-1185">Reference proteome</keyword>
<dbReference type="InterPro" id="IPR037840">
    <property type="entry name" value="PH_Anillin"/>
</dbReference>
<dbReference type="GO" id="GO:0000281">
    <property type="term" value="P:mitotic cytokinesis"/>
    <property type="evidence" value="ECO:0007669"/>
    <property type="project" value="TreeGrafter"/>
</dbReference>
<protein>
    <submittedName>
        <fullName evidence="3">Uncharacterized protein</fullName>
    </submittedName>
</protein>
<dbReference type="InterPro" id="IPR051364">
    <property type="entry name" value="Cytokinesis/Rho-signaling"/>
</dbReference>
<feature type="compositionally biased region" description="Polar residues" evidence="2">
    <location>
        <begin position="396"/>
        <end position="409"/>
    </location>
</feature>
<dbReference type="AlphaFoldDB" id="A0A7D9DPF6"/>
<comment type="caution">
    <text evidence="3">The sequence shown here is derived from an EMBL/GenBank/DDBJ whole genome shotgun (WGS) entry which is preliminary data.</text>
</comment>
<keyword evidence="1" id="KW-0175">Coiled coil</keyword>
<dbReference type="SMART" id="SM00233">
    <property type="entry name" value="PH"/>
    <property type="match status" value="1"/>
</dbReference>
<dbReference type="PROSITE" id="PS50003">
    <property type="entry name" value="PH_DOMAIN"/>
    <property type="match status" value="1"/>
</dbReference>
<feature type="region of interest" description="Disordered" evidence="2">
    <location>
        <begin position="371"/>
        <end position="418"/>
    </location>
</feature>
<dbReference type="CDD" id="cd01263">
    <property type="entry name" value="PH_anillin"/>
    <property type="match status" value="1"/>
</dbReference>
<dbReference type="FunFam" id="2.30.29.30:FF:000111">
    <property type="entry name" value="anillin isoform X1"/>
    <property type="match status" value="1"/>
</dbReference>
<dbReference type="OrthoDB" id="5915976at2759"/>
<dbReference type="SUPFAM" id="SSF50729">
    <property type="entry name" value="PH domain-like"/>
    <property type="match status" value="1"/>
</dbReference>
<dbReference type="PANTHER" id="PTHR21538">
    <property type="entry name" value="ANILLIN/RHOTEKIN RTKN"/>
    <property type="match status" value="1"/>
</dbReference>
<dbReference type="InterPro" id="IPR012966">
    <property type="entry name" value="AHD"/>
</dbReference>
<dbReference type="EMBL" id="CACRXK020001618">
    <property type="protein sequence ID" value="CAB3990189.1"/>
    <property type="molecule type" value="Genomic_DNA"/>
</dbReference>
<feature type="compositionally biased region" description="Polar residues" evidence="2">
    <location>
        <begin position="292"/>
        <end position="313"/>
    </location>
</feature>
<feature type="region of interest" description="Disordered" evidence="2">
    <location>
        <begin position="15"/>
        <end position="69"/>
    </location>
</feature>
<dbReference type="GO" id="GO:0005826">
    <property type="term" value="C:actomyosin contractile ring"/>
    <property type="evidence" value="ECO:0007669"/>
    <property type="project" value="TreeGrafter"/>
</dbReference>
<dbReference type="InterPro" id="IPR001849">
    <property type="entry name" value="PH_domain"/>
</dbReference>
<evidence type="ECO:0000313" key="4">
    <source>
        <dbReference type="Proteomes" id="UP001152795"/>
    </source>
</evidence>
<dbReference type="InterPro" id="IPR011993">
    <property type="entry name" value="PH-like_dom_sf"/>
</dbReference>
<dbReference type="Gene3D" id="2.30.29.30">
    <property type="entry name" value="Pleckstrin-homology domain (PH domain)/Phosphotyrosine-binding domain (PTB)"/>
    <property type="match status" value="1"/>
</dbReference>
<proteinExistence type="predicted"/>
<evidence type="ECO:0000256" key="2">
    <source>
        <dbReference type="SAM" id="MobiDB-lite"/>
    </source>
</evidence>
<dbReference type="GO" id="GO:0000915">
    <property type="term" value="P:actomyosin contractile ring assembly"/>
    <property type="evidence" value="ECO:0007669"/>
    <property type="project" value="TreeGrafter"/>
</dbReference>
<feature type="compositionally biased region" description="Low complexity" evidence="2">
    <location>
        <begin position="233"/>
        <end position="244"/>
    </location>
</feature>
<organism evidence="3 4">
    <name type="scientific">Paramuricea clavata</name>
    <name type="common">Red gorgonian</name>
    <name type="synonym">Violescent sea-whip</name>
    <dbReference type="NCBI Taxonomy" id="317549"/>
    <lineage>
        <taxon>Eukaryota</taxon>
        <taxon>Metazoa</taxon>
        <taxon>Cnidaria</taxon>
        <taxon>Anthozoa</taxon>
        <taxon>Octocorallia</taxon>
        <taxon>Malacalcyonacea</taxon>
        <taxon>Plexauridae</taxon>
        <taxon>Paramuricea</taxon>
    </lineage>
</organism>
<evidence type="ECO:0000313" key="3">
    <source>
        <dbReference type="EMBL" id="CAB3990189.1"/>
    </source>
</evidence>
<dbReference type="Proteomes" id="UP001152795">
    <property type="component" value="Unassembled WGS sequence"/>
</dbReference>
<gene>
    <name evidence="3" type="ORF">PACLA_8A057579</name>
</gene>
<name>A0A7D9DPF6_PARCT</name>
<feature type="compositionally biased region" description="Low complexity" evidence="2">
    <location>
        <begin position="385"/>
        <end position="395"/>
    </location>
</feature>
<dbReference type="GO" id="GO:0031106">
    <property type="term" value="P:septin ring organization"/>
    <property type="evidence" value="ECO:0007669"/>
    <property type="project" value="TreeGrafter"/>
</dbReference>
<dbReference type="PANTHER" id="PTHR21538:SF23">
    <property type="entry name" value="ANILLIN"/>
    <property type="match status" value="1"/>
</dbReference>
<sequence>MDPFTEKLLARTQARKAALAKKREEVASRSPVVTPRRPLAENNPKPLGSTPVRIGTTNTSTPVKPSAGTPVVVKSTEHVAGTTKSVFYEKFAKQASLQQKECFIELGEAKNALKPTPKKRELLQNGDKGVAHYDIVGSDEPTLKKVVKDDTVNTDSPSVKDRKALYMKQVQDDTNIASVKVVANQAELKTLQVKPIEPEKIFPSAKEPRSNLTGRRFFNDPRNNTCEDPPKPATKATPATKVIPAKPPRVTVTAKVINPKQPVAPERKKSEGTPTKPPRAGQNVPPSKPPRVQNSLSMNNAESDTKVKQSSVCISLKRPAPVPPSEDMTGEAKGSVQKASKRCESEAESNIPAKKSTLERNKDAKTALACTTTETVSSPRKGLLAPPAQSPAQQQCNNGVTTVNESTPTHDGPKEDFKRSLKSQKISAISLNDMDTSLNSHEITFNISMTEFDDALEEEKKAMFQMTYDESIKNAEKVQENKESCDIHNDYDMTAPVQATFKGVHKSGYHSSYSDQYAAVVTPKKVSSTKTRNFTVHETIQMLLEEAAYQQNIVLQASQAVNMCLALHEGMSTGSSEEVEAERLLRFSTERRTACLDQVQKLKTADEDDTVSMKSEDMEDDLPCKATLKISGIKIPVDKKMLANKNCSEPCIYSFICIVKHTPKQMYCTKAVSLDEVKNGCITFDDKFEIKNVKPSFTLDIHVFILKTQLPAVTPQNKTRKKSVITKSVLDSPKIKQFLNSTKKGSDGTTQAVTPGSTHGPVFRTSGFALASTTHINLENIYSQKHQMHQFEERSALTGDIQIEIQCKPEYTNQAKGFLTIFEDVGGLGDWLRYWCILDGNVLNYWKYPDDDLIKPPLGSVNLSHCISESVTIVPRDICARPHTMQLVLEKPQTSSDRETLIAVNAGGKMLIKYMLSADTKADKETWLNTINDSLKDWRAWHHNLVQKVKQRSQSVESDVIML</sequence>
<reference evidence="3" key="1">
    <citation type="submission" date="2020-04" db="EMBL/GenBank/DDBJ databases">
        <authorList>
            <person name="Alioto T."/>
            <person name="Alioto T."/>
            <person name="Gomez Garrido J."/>
        </authorList>
    </citation>
    <scope>NUCLEOTIDE SEQUENCE</scope>
    <source>
        <strain evidence="3">A484AB</strain>
    </source>
</reference>